<keyword evidence="3" id="KW-1185">Reference proteome</keyword>
<dbReference type="Proteomes" id="UP000721415">
    <property type="component" value="Unassembled WGS sequence"/>
</dbReference>
<gene>
    <name evidence="2" type="ORF">HZY91_00455</name>
</gene>
<evidence type="ECO:0000256" key="1">
    <source>
        <dbReference type="SAM" id="Phobius"/>
    </source>
</evidence>
<dbReference type="EMBL" id="JACBXQ010000001">
    <property type="protein sequence ID" value="MBG9985359.1"/>
    <property type="molecule type" value="Genomic_DNA"/>
</dbReference>
<sequence length="194" mass="22474">MVNGVEQEPKKENKVRDRSGGPIVWFLIALMTVSIVALMIIYRNTWTSKIGIPQEKESSSLIRQESVSTDQIMESESTTLHETNTVLSQNELEDETQDSLREQYAQLEEPVTYSIIQYNQETIEDLHVERAFDVLMDRLKAEGDFYSTVDYRITVFPTLDPNISNLALDEHYADGTIHKGHYRFDYRAKEVTKY</sequence>
<dbReference type="RefSeq" id="WP_197113428.1">
    <property type="nucleotide sequence ID" value="NZ_JACBXQ010000001.1"/>
</dbReference>
<protein>
    <submittedName>
        <fullName evidence="2">Uncharacterized protein</fullName>
    </submittedName>
</protein>
<evidence type="ECO:0000313" key="2">
    <source>
        <dbReference type="EMBL" id="MBG9985359.1"/>
    </source>
</evidence>
<evidence type="ECO:0000313" key="3">
    <source>
        <dbReference type="Proteomes" id="UP000721415"/>
    </source>
</evidence>
<reference evidence="2 3" key="1">
    <citation type="submission" date="2020-07" db="EMBL/GenBank/DDBJ databases">
        <title>Facklamia lactis sp. nov., isolated from raw milk.</title>
        <authorList>
            <person name="Doll E.V."/>
            <person name="Huptas C."/>
            <person name="Staib L."/>
            <person name="Wenning M."/>
            <person name="Scherer S."/>
        </authorList>
    </citation>
    <scope>NUCLEOTIDE SEQUENCE [LARGE SCALE GENOMIC DNA]</scope>
    <source>
        <strain evidence="2 3">DSM 111018</strain>
    </source>
</reference>
<accession>A0ABS0LMU5</accession>
<keyword evidence="1" id="KW-0472">Membrane</keyword>
<feature type="transmembrane region" description="Helical" evidence="1">
    <location>
        <begin position="23"/>
        <end position="42"/>
    </location>
</feature>
<name>A0ABS0LMU5_9LACT</name>
<keyword evidence="1" id="KW-0812">Transmembrane</keyword>
<comment type="caution">
    <text evidence="2">The sequence shown here is derived from an EMBL/GenBank/DDBJ whole genome shotgun (WGS) entry which is preliminary data.</text>
</comment>
<keyword evidence="1" id="KW-1133">Transmembrane helix</keyword>
<proteinExistence type="predicted"/>
<organism evidence="2 3">
    <name type="scientific">Facklamia lactis</name>
    <dbReference type="NCBI Taxonomy" id="2749967"/>
    <lineage>
        <taxon>Bacteria</taxon>
        <taxon>Bacillati</taxon>
        <taxon>Bacillota</taxon>
        <taxon>Bacilli</taxon>
        <taxon>Lactobacillales</taxon>
        <taxon>Aerococcaceae</taxon>
        <taxon>Facklamia</taxon>
    </lineage>
</organism>